<dbReference type="InterPro" id="IPR008189">
    <property type="entry name" value="rRNA_ssu_MeTfrase_I"/>
</dbReference>
<proteinExistence type="predicted"/>
<dbReference type="AlphaFoldDB" id="A0A0X8XAK1"/>
<organism evidence="8 9">
    <name type="scientific">Halorhodospira halochloris</name>
    <name type="common">Ectothiorhodospira halochloris</name>
    <dbReference type="NCBI Taxonomy" id="1052"/>
    <lineage>
        <taxon>Bacteria</taxon>
        <taxon>Pseudomonadati</taxon>
        <taxon>Pseudomonadota</taxon>
        <taxon>Gammaproteobacteria</taxon>
        <taxon>Chromatiales</taxon>
        <taxon>Ectothiorhodospiraceae</taxon>
        <taxon>Halorhodospira</taxon>
    </lineage>
</organism>
<keyword evidence="3 8" id="KW-0489">Methyltransferase</keyword>
<dbReference type="NCBIfam" id="TIGR00096">
    <property type="entry name" value="16S rRNA (cytidine(1402)-2'-O)-methyltransferase"/>
    <property type="match status" value="1"/>
</dbReference>
<evidence type="ECO:0000256" key="3">
    <source>
        <dbReference type="ARBA" id="ARBA00022603"/>
    </source>
</evidence>
<dbReference type="GO" id="GO:0008168">
    <property type="term" value="F:methyltransferase activity"/>
    <property type="evidence" value="ECO:0007669"/>
    <property type="project" value="UniProtKB-KW"/>
</dbReference>
<dbReference type="InterPro" id="IPR014777">
    <property type="entry name" value="4pyrrole_Mease_sub1"/>
</dbReference>
<feature type="domain" description="Tetrapyrrole methylase" evidence="6">
    <location>
        <begin position="2"/>
        <end position="190"/>
    </location>
</feature>
<keyword evidence="5" id="KW-0949">S-adenosyl-L-methionine</keyword>
<dbReference type="Gene3D" id="3.40.1010.10">
    <property type="entry name" value="Cobalt-precorrin-4 Transmethylase, Domain 1"/>
    <property type="match status" value="1"/>
</dbReference>
<keyword evidence="4" id="KW-0808">Transferase</keyword>
<keyword evidence="1" id="KW-0963">Cytoplasm</keyword>
<dbReference type="FunFam" id="3.30.950.10:FF:000002">
    <property type="entry name" value="Ribosomal RNA small subunit methyltransferase I"/>
    <property type="match status" value="1"/>
</dbReference>
<evidence type="ECO:0000313" key="8">
    <source>
        <dbReference type="EMBL" id="BAU58522.1"/>
    </source>
</evidence>
<keyword evidence="2" id="KW-0698">rRNA processing</keyword>
<dbReference type="PANTHER" id="PTHR46111">
    <property type="entry name" value="RIBOSOMAL RNA SMALL SUBUNIT METHYLTRANSFERASE I"/>
    <property type="match status" value="1"/>
</dbReference>
<evidence type="ECO:0000259" key="6">
    <source>
        <dbReference type="Pfam" id="PF00590"/>
    </source>
</evidence>
<dbReference type="GO" id="GO:0006364">
    <property type="term" value="P:rRNA processing"/>
    <property type="evidence" value="ECO:0007669"/>
    <property type="project" value="UniProtKB-KW"/>
</dbReference>
<sequence length="270" mass="29535">MRDITLRALDTLACVDWVAAENTRRSRYLLDYYNLNARTISLHEHNEASRIPRLLRLLASGYSVGLVSDAGTPLISDPGARLVAAAHANEVRVVTVPGASSVTAALAVAGFDVDGFEFAGFLPAKSSARRKAVEELAIRRKPTIYFEAPHRVVESLQDLREICGGGRWVVVARELTKVHETLLRGPLQDVIHMVEANKNQQRGEFVVIVAGRSDQQSTGESLQLDIDDVLRPLLAELSVKQAASLAARITGAKRNMLYKRALEISRSSSA</sequence>
<dbReference type="Pfam" id="PF00590">
    <property type="entry name" value="TP_methylase"/>
    <property type="match status" value="1"/>
</dbReference>
<evidence type="ECO:0000259" key="7">
    <source>
        <dbReference type="Pfam" id="PF23016"/>
    </source>
</evidence>
<evidence type="ECO:0000256" key="2">
    <source>
        <dbReference type="ARBA" id="ARBA00022552"/>
    </source>
</evidence>
<accession>A0A0X8XAK1</accession>
<dbReference type="CDD" id="cd11648">
    <property type="entry name" value="RsmI"/>
    <property type="match status" value="1"/>
</dbReference>
<evidence type="ECO:0000256" key="1">
    <source>
        <dbReference type="ARBA" id="ARBA00022490"/>
    </source>
</evidence>
<dbReference type="InterPro" id="IPR014776">
    <property type="entry name" value="4pyrrole_Mease_sub2"/>
</dbReference>
<dbReference type="InterPro" id="IPR018063">
    <property type="entry name" value="SAM_MeTrfase_RsmI_CS"/>
</dbReference>
<protein>
    <submittedName>
        <fullName evidence="8">rRNA small subunit methyltransferase I</fullName>
    </submittedName>
</protein>
<evidence type="ECO:0000313" key="9">
    <source>
        <dbReference type="Proteomes" id="UP000218890"/>
    </source>
</evidence>
<reference evidence="8" key="1">
    <citation type="submission" date="2016-02" db="EMBL/GenBank/DDBJ databases">
        <title>Halorhodospira halochloris DSM-1059 complete genome, version 2.</title>
        <authorList>
            <person name="Tsukatani Y."/>
        </authorList>
    </citation>
    <scope>NUCLEOTIDE SEQUENCE</scope>
    <source>
        <strain evidence="8">DSM 1059</strain>
    </source>
</reference>
<dbReference type="PIRSF" id="PIRSF005917">
    <property type="entry name" value="MTase_YraL"/>
    <property type="match status" value="1"/>
</dbReference>
<gene>
    <name evidence="8" type="primary">rsmI</name>
    <name evidence="8" type="ORF">HH1059_18330</name>
</gene>
<dbReference type="Gene3D" id="3.30.950.10">
    <property type="entry name" value="Methyltransferase, Cobalt-precorrin-4 Transmethylase, Domain 2"/>
    <property type="match status" value="1"/>
</dbReference>
<dbReference type="RefSeq" id="WP_231901926.1">
    <property type="nucleotide sequence ID" value="NZ_AP017372.2"/>
</dbReference>
<dbReference type="PROSITE" id="PS01296">
    <property type="entry name" value="RSMI"/>
    <property type="match status" value="1"/>
</dbReference>
<evidence type="ECO:0000256" key="4">
    <source>
        <dbReference type="ARBA" id="ARBA00022679"/>
    </source>
</evidence>
<dbReference type="InterPro" id="IPR000878">
    <property type="entry name" value="4pyrrol_Mease"/>
</dbReference>
<keyword evidence="9" id="KW-1185">Reference proteome</keyword>
<dbReference type="Pfam" id="PF23016">
    <property type="entry name" value="RsmI_C"/>
    <property type="match status" value="1"/>
</dbReference>
<dbReference type="GO" id="GO:0032259">
    <property type="term" value="P:methylation"/>
    <property type="evidence" value="ECO:0007669"/>
    <property type="project" value="UniProtKB-KW"/>
</dbReference>
<dbReference type="KEGG" id="hhk:HH1059_18330"/>
<dbReference type="EMBL" id="AP017372">
    <property type="protein sequence ID" value="BAU58522.1"/>
    <property type="molecule type" value="Genomic_DNA"/>
</dbReference>
<feature type="domain" description="RsmI HTH" evidence="7">
    <location>
        <begin position="222"/>
        <end position="264"/>
    </location>
</feature>
<dbReference type="PANTHER" id="PTHR46111:SF1">
    <property type="entry name" value="RIBOSOMAL RNA SMALL SUBUNIT METHYLTRANSFERASE I"/>
    <property type="match status" value="1"/>
</dbReference>
<dbReference type="InterPro" id="IPR035996">
    <property type="entry name" value="4pyrrol_Methylase_sf"/>
</dbReference>
<evidence type="ECO:0000256" key="5">
    <source>
        <dbReference type="ARBA" id="ARBA00022691"/>
    </source>
</evidence>
<dbReference type="Proteomes" id="UP000218890">
    <property type="component" value="Chromosome"/>
</dbReference>
<dbReference type="SUPFAM" id="SSF53790">
    <property type="entry name" value="Tetrapyrrole methylase"/>
    <property type="match status" value="1"/>
</dbReference>
<name>A0A0X8XAK1_HALHR</name>
<dbReference type="InterPro" id="IPR053910">
    <property type="entry name" value="RsmI_HTH"/>
</dbReference>